<dbReference type="InterPro" id="IPR050834">
    <property type="entry name" value="Glycosyltransf_2"/>
</dbReference>
<protein>
    <submittedName>
        <fullName evidence="3">Putative glycosyltransferase</fullName>
    </submittedName>
    <submittedName>
        <fullName evidence="2">UDP-Glc:alpha-D-GlcNAc-diphosphoundecaprenol beta-1,3-glucosyltransferase</fullName>
    </submittedName>
</protein>
<dbReference type="EMBL" id="AB811612">
    <property type="protein sequence ID" value="BAQ00813.1"/>
    <property type="molecule type" value="Genomic_DNA"/>
</dbReference>
<feature type="domain" description="Glycosyltransferase 2-like" evidence="1">
    <location>
        <begin position="4"/>
        <end position="163"/>
    </location>
</feature>
<reference evidence="3" key="1">
    <citation type="journal article" date="2014" name="DNA Res.">
        <title>A complete view of the genetic diversity of the Escherichia coli O-antigen biosynthesis gene cluster.</title>
        <authorList>
            <person name="Iguchi A."/>
            <person name="Iyoda S."/>
            <person name="Kikuchi T."/>
            <person name="Ogura Y."/>
            <person name="Katsura K."/>
            <person name="Ohnishi M."/>
            <person name="Hayashi T."/>
            <person name="Thomson N.R."/>
        </authorList>
    </citation>
    <scope>NUCLEOTIDE SEQUENCE</scope>
    <source>
        <strain evidence="3">H304</strain>
    </source>
</reference>
<dbReference type="InterPro" id="IPR001173">
    <property type="entry name" value="Glyco_trans_2-like"/>
</dbReference>
<organism evidence="3">
    <name type="scientific">Escherichia coli</name>
    <dbReference type="NCBI Taxonomy" id="562"/>
    <lineage>
        <taxon>Bacteria</taxon>
        <taxon>Pseudomonadati</taxon>
        <taxon>Pseudomonadota</taxon>
        <taxon>Gammaproteobacteria</taxon>
        <taxon>Enterobacterales</taxon>
        <taxon>Enterobacteriaceae</taxon>
        <taxon>Escherichia</taxon>
    </lineage>
</organism>
<dbReference type="AlphaFoldDB" id="A0A0A8J498"/>
<accession>A0A0A8J498</accession>
<dbReference type="SUPFAM" id="SSF53448">
    <property type="entry name" value="Nucleotide-diphospho-sugar transferases"/>
    <property type="match status" value="1"/>
</dbReference>
<keyword evidence="3" id="KW-0808">Transferase</keyword>
<sequence length="313" mass="36141">MIDIIMATYNGEEYIEAQIYSLLSQSFKNWNLYVYDDCSVDSTADIVKKIVGLDKRIHLIENKKNMGCALTFLNGIKKSNAEYVVLCDQDDLWFDNKLEVLFDNIHSLDKTCPVLLFGRGYQYDQYTKKIIGRINMNSPNTLSDYLILNGGIQGCSMIMNRSLINLITKYKCDVAMHDHFISTLAFSFGLVRAVDADLILYRKHNNNITSAIHGGMINKALKYIKSRKYFIDELHYDAINSIYESIKEDISISKRNEFELYLKLPRESKIKKIKYLISNRVRVSNSIVIPVILCLLQDSFGKNVKGELHRWEP</sequence>
<name>A0A0A8J498_ECOLX</name>
<reference evidence="2" key="2">
    <citation type="journal article" date="2016" name="PLoS ONE">
        <title>Comparison of O-Antigen Gene Clusters of All O-Serogroups of Escherichia coli and Proposal for Adopting a New Nomenclature for O-Typing.</title>
        <authorList>
            <person name="DebRoy C."/>
            <person name="Fratamico P.M."/>
            <person name="Yan X."/>
            <person name="Baranzoni G."/>
            <person name="Liu Y."/>
            <person name="Needleman D.S."/>
            <person name="Tebbs R."/>
            <person name="O'Connell C.D."/>
            <person name="Allred A."/>
            <person name="Swimley M."/>
            <person name="Mwangi M."/>
            <person name="Kapur V."/>
            <person name="Raygoza Garay J.A."/>
            <person name="Roberts E.L."/>
            <person name="Katani R."/>
        </authorList>
    </citation>
    <scope>NUCLEOTIDE SEQUENCE</scope>
    <source>
        <strain evidence="2">H 304</strain>
    </source>
</reference>
<dbReference type="RefSeq" id="WP_053888915.1">
    <property type="nucleotide sequence ID" value="NZ_CAJSHP010000001.1"/>
</dbReference>
<gene>
    <name evidence="2" type="primary">wfgD</name>
</gene>
<dbReference type="EMBL" id="KJ778803">
    <property type="protein sequence ID" value="AIG62790.1"/>
    <property type="molecule type" value="Genomic_DNA"/>
</dbReference>
<proteinExistence type="predicted"/>
<evidence type="ECO:0000259" key="1">
    <source>
        <dbReference type="Pfam" id="PF00535"/>
    </source>
</evidence>
<dbReference type="Gene3D" id="3.90.550.10">
    <property type="entry name" value="Spore Coat Polysaccharide Biosynthesis Protein SpsA, Chain A"/>
    <property type="match status" value="1"/>
</dbReference>
<dbReference type="GO" id="GO:0016740">
    <property type="term" value="F:transferase activity"/>
    <property type="evidence" value="ECO:0007669"/>
    <property type="project" value="UniProtKB-KW"/>
</dbReference>
<dbReference type="PANTHER" id="PTHR43685">
    <property type="entry name" value="GLYCOSYLTRANSFERASE"/>
    <property type="match status" value="1"/>
</dbReference>
<dbReference type="InterPro" id="IPR029044">
    <property type="entry name" value="Nucleotide-diphossugar_trans"/>
</dbReference>
<dbReference type="Pfam" id="PF00535">
    <property type="entry name" value="Glycos_transf_2"/>
    <property type="match status" value="1"/>
</dbReference>
<dbReference type="PANTHER" id="PTHR43685:SF11">
    <property type="entry name" value="GLYCOSYLTRANSFERASE TAGX-RELATED"/>
    <property type="match status" value="1"/>
</dbReference>
<evidence type="ECO:0000313" key="3">
    <source>
        <dbReference type="EMBL" id="BAQ00813.1"/>
    </source>
</evidence>
<evidence type="ECO:0000313" key="2">
    <source>
        <dbReference type="EMBL" id="AIG62790.1"/>
    </source>
</evidence>